<dbReference type="InterPro" id="IPR013767">
    <property type="entry name" value="PAS_fold"/>
</dbReference>
<dbReference type="SMART" id="SM00091">
    <property type="entry name" value="PAS"/>
    <property type="match status" value="1"/>
</dbReference>
<dbReference type="InterPro" id="IPR036890">
    <property type="entry name" value="HATPase_C_sf"/>
</dbReference>
<dbReference type="Gene3D" id="3.30.565.10">
    <property type="entry name" value="Histidine kinase-like ATPase, C-terminal domain"/>
    <property type="match status" value="1"/>
</dbReference>
<keyword evidence="8" id="KW-0472">Membrane</keyword>
<dbReference type="SMART" id="SM00388">
    <property type="entry name" value="HisKA"/>
    <property type="match status" value="1"/>
</dbReference>
<feature type="coiled-coil region" evidence="7">
    <location>
        <begin position="180"/>
        <end position="211"/>
    </location>
</feature>
<evidence type="ECO:0000256" key="4">
    <source>
        <dbReference type="ARBA" id="ARBA00022679"/>
    </source>
</evidence>
<evidence type="ECO:0000256" key="1">
    <source>
        <dbReference type="ARBA" id="ARBA00000085"/>
    </source>
</evidence>
<evidence type="ECO:0000256" key="7">
    <source>
        <dbReference type="SAM" id="Coils"/>
    </source>
</evidence>
<dbReference type="InterPro" id="IPR003661">
    <property type="entry name" value="HisK_dim/P_dom"/>
</dbReference>
<feature type="domain" description="Histidine kinase" evidence="9">
    <location>
        <begin position="359"/>
        <end position="581"/>
    </location>
</feature>
<dbReference type="Pfam" id="PF02518">
    <property type="entry name" value="HATPase_c"/>
    <property type="match status" value="1"/>
</dbReference>
<dbReference type="Gene3D" id="1.10.287.130">
    <property type="match status" value="1"/>
</dbReference>
<sequence length="618" mass="70646">MVNNKNSTTQDMVELITVIKLGSLGFILMIIINQLLQYGVNEPSMVFNRQLYLLLFLIITLLIAIYVLWSQFYFKLWKLKKNKKIQVMEGYAFLLTSLILIMLSNSYDSDYKYLLIFGVITVTLELGKKHGLIMAFISSLTLLSIDLIFSPHSFVNIYFENDLTFASSFFVVAWVLGQYVQIEKERREILEQQLNEQLKEHENIKEMLSKGDTLSNLLIENSPDAIFIQANDSFIYANENALELLGYSEFEELQGKNILDFGVSQDKRALEKRYISLSNNKEGKVSFEDVIINKDGNHVIVQNTSTYYVYKGQPAILTVMRDIRPVVIANKLRKDVIKNIEKLNETIEYNKLVTEFFSNISHELKTPLNIIFSSLQMLDLYNDNFTKDIVLKKKNYILAMKQNSYRLLRLINNLLDITKYDAGYISLHMKNDNIVSAIEDITMSILVYAESKGVEITFDTEIEEKIIAFDIEKIERIILNLLSNALKFTDRGGRIFVTVTTDDNNTYISVKDTGIGIASEEKSQIFERFAQVDKSLRRNNEGTGIGLSIVKSFVNLHHGSVNINSELGKGSEFIISLPSIQIEDSVCQESQIISNIEERVNLELSDIYSTINQGLGGQ</sequence>
<dbReference type="InterPro" id="IPR000014">
    <property type="entry name" value="PAS"/>
</dbReference>
<protein>
    <recommendedName>
        <fullName evidence="2">histidine kinase</fullName>
        <ecNumber evidence="2">2.7.13.3</ecNumber>
    </recommendedName>
</protein>
<evidence type="ECO:0000256" key="5">
    <source>
        <dbReference type="ARBA" id="ARBA00022777"/>
    </source>
</evidence>
<dbReference type="Pfam" id="PF00512">
    <property type="entry name" value="HisKA"/>
    <property type="match status" value="1"/>
</dbReference>
<proteinExistence type="predicted"/>
<accession>A0ABS1EK51</accession>
<dbReference type="SUPFAM" id="SSF55874">
    <property type="entry name" value="ATPase domain of HSP90 chaperone/DNA topoisomerase II/histidine kinase"/>
    <property type="match status" value="1"/>
</dbReference>
<dbReference type="Proteomes" id="UP000596739">
    <property type="component" value="Unassembled WGS sequence"/>
</dbReference>
<evidence type="ECO:0000313" key="10">
    <source>
        <dbReference type="EMBL" id="MBK1809746.1"/>
    </source>
</evidence>
<dbReference type="PROSITE" id="PS50109">
    <property type="entry name" value="HIS_KIN"/>
    <property type="match status" value="1"/>
</dbReference>
<dbReference type="EC" id="2.7.13.3" evidence="2"/>
<evidence type="ECO:0000313" key="11">
    <source>
        <dbReference type="Proteomes" id="UP000596739"/>
    </source>
</evidence>
<dbReference type="PANTHER" id="PTHR43711:SF26">
    <property type="entry name" value="SENSOR HISTIDINE KINASE RCSC"/>
    <property type="match status" value="1"/>
</dbReference>
<dbReference type="Gene3D" id="3.30.450.20">
    <property type="entry name" value="PAS domain"/>
    <property type="match status" value="1"/>
</dbReference>
<evidence type="ECO:0000259" key="9">
    <source>
        <dbReference type="PROSITE" id="PS50109"/>
    </source>
</evidence>
<dbReference type="InterPro" id="IPR003594">
    <property type="entry name" value="HATPase_dom"/>
</dbReference>
<dbReference type="PRINTS" id="PR00344">
    <property type="entry name" value="BCTRLSENSOR"/>
</dbReference>
<evidence type="ECO:0000256" key="2">
    <source>
        <dbReference type="ARBA" id="ARBA00012438"/>
    </source>
</evidence>
<dbReference type="CDD" id="cd00130">
    <property type="entry name" value="PAS"/>
    <property type="match status" value="1"/>
</dbReference>
<keyword evidence="6" id="KW-0902">Two-component regulatory system</keyword>
<evidence type="ECO:0000256" key="8">
    <source>
        <dbReference type="SAM" id="Phobius"/>
    </source>
</evidence>
<keyword evidence="4" id="KW-0808">Transferase</keyword>
<evidence type="ECO:0000256" key="3">
    <source>
        <dbReference type="ARBA" id="ARBA00022553"/>
    </source>
</evidence>
<dbReference type="InterPro" id="IPR004358">
    <property type="entry name" value="Sig_transdc_His_kin-like_C"/>
</dbReference>
<dbReference type="NCBIfam" id="TIGR00229">
    <property type="entry name" value="sensory_box"/>
    <property type="match status" value="1"/>
</dbReference>
<feature type="transmembrane region" description="Helical" evidence="8">
    <location>
        <begin position="163"/>
        <end position="180"/>
    </location>
</feature>
<organism evidence="10 11">
    <name type="scientific">Clostridium yunnanense</name>
    <dbReference type="NCBI Taxonomy" id="2800325"/>
    <lineage>
        <taxon>Bacteria</taxon>
        <taxon>Bacillati</taxon>
        <taxon>Bacillota</taxon>
        <taxon>Clostridia</taxon>
        <taxon>Eubacteriales</taxon>
        <taxon>Clostridiaceae</taxon>
        <taxon>Clostridium</taxon>
    </lineage>
</organism>
<keyword evidence="3" id="KW-0597">Phosphoprotein</keyword>
<dbReference type="SUPFAM" id="SSF55785">
    <property type="entry name" value="PYP-like sensor domain (PAS domain)"/>
    <property type="match status" value="1"/>
</dbReference>
<dbReference type="InterPro" id="IPR036097">
    <property type="entry name" value="HisK_dim/P_sf"/>
</dbReference>
<reference evidence="11" key="1">
    <citation type="submission" date="2021-01" db="EMBL/GenBank/DDBJ databases">
        <title>Genome public.</title>
        <authorList>
            <person name="Liu C."/>
            <person name="Sun Q."/>
        </authorList>
    </citation>
    <scope>NUCLEOTIDE SEQUENCE [LARGE SCALE GENOMIC DNA]</scope>
    <source>
        <strain evidence="11">YIM B02505</strain>
    </source>
</reference>
<comment type="caution">
    <text evidence="10">The sequence shown here is derived from an EMBL/GenBank/DDBJ whole genome shotgun (WGS) entry which is preliminary data.</text>
</comment>
<dbReference type="InterPro" id="IPR050736">
    <property type="entry name" value="Sensor_HK_Regulatory"/>
</dbReference>
<comment type="catalytic activity">
    <reaction evidence="1">
        <text>ATP + protein L-histidine = ADP + protein N-phospho-L-histidine.</text>
        <dbReference type="EC" id="2.7.13.3"/>
    </reaction>
</comment>
<dbReference type="CDD" id="cd16922">
    <property type="entry name" value="HATPase_EvgS-ArcB-TorS-like"/>
    <property type="match status" value="1"/>
</dbReference>
<name>A0ABS1EK51_9CLOT</name>
<dbReference type="RefSeq" id="WP_200266291.1">
    <property type="nucleotide sequence ID" value="NZ_JAENHN010000010.1"/>
</dbReference>
<dbReference type="InterPro" id="IPR035965">
    <property type="entry name" value="PAS-like_dom_sf"/>
</dbReference>
<feature type="transmembrane region" description="Helical" evidence="8">
    <location>
        <begin position="52"/>
        <end position="74"/>
    </location>
</feature>
<feature type="transmembrane region" description="Helical" evidence="8">
    <location>
        <begin position="12"/>
        <end position="32"/>
    </location>
</feature>
<feature type="transmembrane region" description="Helical" evidence="8">
    <location>
        <begin position="132"/>
        <end position="151"/>
    </location>
</feature>
<feature type="transmembrane region" description="Helical" evidence="8">
    <location>
        <begin position="86"/>
        <end position="105"/>
    </location>
</feature>
<keyword evidence="8" id="KW-0812">Transmembrane</keyword>
<keyword evidence="7" id="KW-0175">Coiled coil</keyword>
<dbReference type="InterPro" id="IPR005467">
    <property type="entry name" value="His_kinase_dom"/>
</dbReference>
<dbReference type="Pfam" id="PF00989">
    <property type="entry name" value="PAS"/>
    <property type="match status" value="1"/>
</dbReference>
<evidence type="ECO:0000256" key="6">
    <source>
        <dbReference type="ARBA" id="ARBA00023012"/>
    </source>
</evidence>
<dbReference type="EMBL" id="JAENHN010000010">
    <property type="protein sequence ID" value="MBK1809746.1"/>
    <property type="molecule type" value="Genomic_DNA"/>
</dbReference>
<dbReference type="SMART" id="SM00387">
    <property type="entry name" value="HATPase_c"/>
    <property type="match status" value="1"/>
</dbReference>
<dbReference type="PANTHER" id="PTHR43711">
    <property type="entry name" value="TWO-COMPONENT HISTIDINE KINASE"/>
    <property type="match status" value="1"/>
</dbReference>
<keyword evidence="8" id="KW-1133">Transmembrane helix</keyword>
<dbReference type="CDD" id="cd00082">
    <property type="entry name" value="HisKA"/>
    <property type="match status" value="1"/>
</dbReference>
<keyword evidence="5" id="KW-0418">Kinase</keyword>
<gene>
    <name evidence="10" type="ORF">JHL18_03715</name>
</gene>
<dbReference type="SUPFAM" id="SSF47384">
    <property type="entry name" value="Homodimeric domain of signal transducing histidine kinase"/>
    <property type="match status" value="1"/>
</dbReference>
<keyword evidence="11" id="KW-1185">Reference proteome</keyword>